<sequence length="210" mass="22699">MTFTPADHLGAVDRALSTTTRDGQELRVLVVTRTFDAPPDEVWDALTTAERIDRWLMPVSGDLRLGGRFQLEGNAGGEVLACEPPERLSITWEYDGMSWVDATLTPEGDRTLLRLEHSAPVPPEMWEQFGPGAVGIGWEMMLMGLGEHLAAPEWRRPESPEEMPDLSGFMAGSSAAWGEADAAFGTDPEQARAAAARCLAAYTGAPDDGA</sequence>
<dbReference type="AlphaFoldDB" id="A0A853C2Y2"/>
<dbReference type="Gene3D" id="3.30.530.20">
    <property type="match status" value="1"/>
</dbReference>
<evidence type="ECO:0000313" key="3">
    <source>
        <dbReference type="EMBL" id="NYJ00693.1"/>
    </source>
</evidence>
<organism evidence="3 4">
    <name type="scientific">Nocardioides thalensis</name>
    <dbReference type="NCBI Taxonomy" id="1914755"/>
    <lineage>
        <taxon>Bacteria</taxon>
        <taxon>Bacillati</taxon>
        <taxon>Actinomycetota</taxon>
        <taxon>Actinomycetes</taxon>
        <taxon>Propionibacteriales</taxon>
        <taxon>Nocardioidaceae</taxon>
        <taxon>Nocardioides</taxon>
    </lineage>
</organism>
<evidence type="ECO:0000256" key="1">
    <source>
        <dbReference type="ARBA" id="ARBA00006817"/>
    </source>
</evidence>
<dbReference type="CDD" id="cd08899">
    <property type="entry name" value="SRPBCC_CalC_Aha1-like_6"/>
    <property type="match status" value="1"/>
</dbReference>
<dbReference type="EMBL" id="JACCFP010000001">
    <property type="protein sequence ID" value="NYJ00693.1"/>
    <property type="molecule type" value="Genomic_DNA"/>
</dbReference>
<dbReference type="Pfam" id="PF08327">
    <property type="entry name" value="AHSA1"/>
    <property type="match status" value="1"/>
</dbReference>
<dbReference type="InterPro" id="IPR023393">
    <property type="entry name" value="START-like_dom_sf"/>
</dbReference>
<protein>
    <submittedName>
        <fullName evidence="3">Uncharacterized protein YndB with AHSA1/START domain</fullName>
    </submittedName>
</protein>
<dbReference type="RefSeq" id="WP_179667246.1">
    <property type="nucleotide sequence ID" value="NZ_JACCFP010000001.1"/>
</dbReference>
<evidence type="ECO:0000259" key="2">
    <source>
        <dbReference type="Pfam" id="PF08327"/>
    </source>
</evidence>
<keyword evidence="4" id="KW-1185">Reference proteome</keyword>
<comment type="similarity">
    <text evidence="1">Belongs to the AHA1 family.</text>
</comment>
<name>A0A853C2Y2_9ACTN</name>
<accession>A0A853C2Y2</accession>
<evidence type="ECO:0000313" key="4">
    <source>
        <dbReference type="Proteomes" id="UP000530424"/>
    </source>
</evidence>
<proteinExistence type="inferred from homology"/>
<reference evidence="3 4" key="1">
    <citation type="submission" date="2020-07" db="EMBL/GenBank/DDBJ databases">
        <title>Sequencing the genomes of 1000 actinobacteria strains.</title>
        <authorList>
            <person name="Klenk H.-P."/>
        </authorList>
    </citation>
    <scope>NUCLEOTIDE SEQUENCE [LARGE SCALE GENOMIC DNA]</scope>
    <source>
        <strain evidence="3 4">DSM 103833</strain>
    </source>
</reference>
<feature type="domain" description="Activator of Hsp90 ATPase homologue 1/2-like C-terminal" evidence="2">
    <location>
        <begin position="36"/>
        <end position="149"/>
    </location>
</feature>
<dbReference type="InterPro" id="IPR013538">
    <property type="entry name" value="ASHA1/2-like_C"/>
</dbReference>
<dbReference type="SUPFAM" id="SSF55961">
    <property type="entry name" value="Bet v1-like"/>
    <property type="match status" value="1"/>
</dbReference>
<comment type="caution">
    <text evidence="3">The sequence shown here is derived from an EMBL/GenBank/DDBJ whole genome shotgun (WGS) entry which is preliminary data.</text>
</comment>
<gene>
    <name evidence="3" type="ORF">HNR19_001391</name>
</gene>
<dbReference type="Proteomes" id="UP000530424">
    <property type="component" value="Unassembled WGS sequence"/>
</dbReference>